<dbReference type="RefSeq" id="WP_162220210.1">
    <property type="nucleotide sequence ID" value="NZ_VIQT01000002.1"/>
</dbReference>
<reference evidence="1 2" key="1">
    <citation type="submission" date="2019-06" db="EMBL/GenBank/DDBJ databases">
        <title>Draft genome sequences of 15 bacterial species constituting the stable defined intestinal microbiota of the GM15 gnotobiotic mouse model.</title>
        <authorList>
            <person name="Elie C."/>
            <person name="Mathieu A."/>
            <person name="Saliou A."/>
            <person name="Darnaud M."/>
            <person name="Leulier F."/>
            <person name="Tamellini A."/>
        </authorList>
    </citation>
    <scope>NUCLEOTIDE SEQUENCE [LARGE SCALE GENOMIC DNA]</scope>
    <source>
        <strain evidence="1 2">JM4-15</strain>
    </source>
</reference>
<gene>
    <name evidence="1" type="ORF">FMM72_00435</name>
</gene>
<evidence type="ECO:0000313" key="1">
    <source>
        <dbReference type="EMBL" id="NDO37726.1"/>
    </source>
</evidence>
<protein>
    <submittedName>
        <fullName evidence="1">Uncharacterized protein</fullName>
    </submittedName>
</protein>
<dbReference type="AlphaFoldDB" id="A0A845SMR7"/>
<evidence type="ECO:0000313" key="2">
    <source>
        <dbReference type="Proteomes" id="UP000462501"/>
    </source>
</evidence>
<sequence length="217" mass="24612">MACIAVMDLRPVEQKFVFSKKGKSATLLCSFQGKYKSEYSIQIELVISYRSGVRPLKETAAWLEKEIAAGNLLRVTGAVRRMLYQDRKSGEEIDHIRLYAWDVCISAETDPIYSMIQMEGGVRKVSDSDIFKDTGTYRKVAFTLFCNPDTDFEQETYLSVYATGYNEVADKVNRLNLKEKSHVIAHGKFEATSFGLLGLKLYDLGYAKRPQTKKGEN</sequence>
<accession>A0A845SMR7</accession>
<name>A0A845SMR7_9FIRM</name>
<organism evidence="1 2">
    <name type="scientific">Anaerotruncus colihominis</name>
    <dbReference type="NCBI Taxonomy" id="169435"/>
    <lineage>
        <taxon>Bacteria</taxon>
        <taxon>Bacillati</taxon>
        <taxon>Bacillota</taxon>
        <taxon>Clostridia</taxon>
        <taxon>Eubacteriales</taxon>
        <taxon>Oscillospiraceae</taxon>
        <taxon>Anaerotruncus</taxon>
    </lineage>
</organism>
<dbReference type="Proteomes" id="UP000462501">
    <property type="component" value="Unassembled WGS sequence"/>
</dbReference>
<dbReference type="EMBL" id="VIQT01000002">
    <property type="protein sequence ID" value="NDO37726.1"/>
    <property type="molecule type" value="Genomic_DNA"/>
</dbReference>
<proteinExistence type="predicted"/>
<comment type="caution">
    <text evidence="1">The sequence shown here is derived from an EMBL/GenBank/DDBJ whole genome shotgun (WGS) entry which is preliminary data.</text>
</comment>